<sequence>MAGRKPVISTSVKGHRTKAEMKKKREMEQNLSTFSPLKSKPPDWLNDDGKKEYKRISKLLRELPVAELDSTMIAMYANNYSRYIEANESLNKYGIFSVEESEEMRVEQDGVVTVIERVVSRRKNPAYAIMIETGKEIRAMASSLGMTIDSRMRLNIPKTEEKKTLFDAFNDDDDDDE</sequence>
<organism evidence="2 3">
    <name type="scientific">Listeria booriae</name>
    <dbReference type="NCBI Taxonomy" id="1552123"/>
    <lineage>
        <taxon>Bacteria</taxon>
        <taxon>Bacillati</taxon>
        <taxon>Bacillota</taxon>
        <taxon>Bacilli</taxon>
        <taxon>Bacillales</taxon>
        <taxon>Listeriaceae</taxon>
        <taxon>Listeria</taxon>
    </lineage>
</organism>
<evidence type="ECO:0000313" key="3">
    <source>
        <dbReference type="Proteomes" id="UP000591929"/>
    </source>
</evidence>
<dbReference type="NCBIfam" id="TIGR01558">
    <property type="entry name" value="sm_term_P27"/>
    <property type="match status" value="1"/>
</dbReference>
<comment type="caution">
    <text evidence="2">The sequence shown here is derived from an EMBL/GenBank/DDBJ whole genome shotgun (WGS) entry which is preliminary data.</text>
</comment>
<feature type="region of interest" description="Disordered" evidence="1">
    <location>
        <begin position="1"/>
        <end position="46"/>
    </location>
</feature>
<protein>
    <submittedName>
        <fullName evidence="2">Phage terminase small subunit P27 family</fullName>
    </submittedName>
</protein>
<gene>
    <name evidence="2" type="ORF">HB847_13405</name>
</gene>
<name>A0A841Y8Y6_9LIST</name>
<dbReference type="EMBL" id="JAARPL010000010">
    <property type="protein sequence ID" value="MBC1373370.1"/>
    <property type="molecule type" value="Genomic_DNA"/>
</dbReference>
<evidence type="ECO:0000313" key="2">
    <source>
        <dbReference type="EMBL" id="MBC1373370.1"/>
    </source>
</evidence>
<accession>A0A841Y8Y6</accession>
<dbReference type="InterPro" id="IPR006448">
    <property type="entry name" value="Phage_term_ssu_P27"/>
</dbReference>
<proteinExistence type="predicted"/>
<dbReference type="AlphaFoldDB" id="A0A841Y8Y6"/>
<dbReference type="Proteomes" id="UP000591929">
    <property type="component" value="Unassembled WGS sequence"/>
</dbReference>
<reference evidence="2 3" key="1">
    <citation type="submission" date="2020-03" db="EMBL/GenBank/DDBJ databases">
        <title>Soil Listeria distribution.</title>
        <authorList>
            <person name="Liao J."/>
            <person name="Wiedmann M."/>
        </authorList>
    </citation>
    <scope>NUCLEOTIDE SEQUENCE [LARGE SCALE GENOMIC DNA]</scope>
    <source>
        <strain evidence="2 3">FSL L7-1681</strain>
    </source>
</reference>
<feature type="compositionally biased region" description="Basic and acidic residues" evidence="1">
    <location>
        <begin position="17"/>
        <end position="28"/>
    </location>
</feature>
<evidence type="ECO:0000256" key="1">
    <source>
        <dbReference type="SAM" id="MobiDB-lite"/>
    </source>
</evidence>
<dbReference type="RefSeq" id="WP_185377670.1">
    <property type="nucleotide sequence ID" value="NZ_JAARPL010000010.1"/>
</dbReference>
<dbReference type="Pfam" id="PF05119">
    <property type="entry name" value="Terminase_4"/>
    <property type="match status" value="1"/>
</dbReference>